<proteinExistence type="predicted"/>
<dbReference type="eggNOG" id="KOG1159">
    <property type="taxonomic scope" value="Eukaryota"/>
</dbReference>
<feature type="non-terminal residue" evidence="4">
    <location>
        <position position="175"/>
    </location>
</feature>
<dbReference type="InterPro" id="IPR008254">
    <property type="entry name" value="Flavodoxin/NO_synth"/>
</dbReference>
<dbReference type="AlphaFoldDB" id="A0A0L0F6B8"/>
<sequence>DFWQFLLRKQLSADALAHLNFTVFGLGDSSYTKYNYPAKRLHKRLLQLGAQQFYKRGLGDDQHLLGLDGELTPWQVGLWQKLLFLHPLPEGEKVADTALTRPLPKYRVAVMSKGTSDSTGNQPTNSSTPAQTPQSGPFSSTNPLSAQVKCNERMTTEDHWQDVRHIVLDVADPDG</sequence>
<dbReference type="SUPFAM" id="SSF52218">
    <property type="entry name" value="Flavoproteins"/>
    <property type="match status" value="1"/>
</dbReference>
<dbReference type="SUPFAM" id="SSF63380">
    <property type="entry name" value="Riboflavin synthase domain-like"/>
    <property type="match status" value="1"/>
</dbReference>
<protein>
    <recommendedName>
        <fullName evidence="3">Flavodoxin-like domain-containing protein</fullName>
    </recommendedName>
</protein>
<keyword evidence="5" id="KW-1185">Reference proteome</keyword>
<dbReference type="STRING" id="667725.A0A0L0F6B8"/>
<evidence type="ECO:0000256" key="2">
    <source>
        <dbReference type="SAM" id="MobiDB-lite"/>
    </source>
</evidence>
<dbReference type="GO" id="GO:0010181">
    <property type="term" value="F:FMN binding"/>
    <property type="evidence" value="ECO:0007669"/>
    <property type="project" value="InterPro"/>
</dbReference>
<dbReference type="EMBL" id="KQ247297">
    <property type="protein sequence ID" value="KNC72287.1"/>
    <property type="molecule type" value="Genomic_DNA"/>
</dbReference>
<evidence type="ECO:0000313" key="5">
    <source>
        <dbReference type="Proteomes" id="UP000054560"/>
    </source>
</evidence>
<dbReference type="PANTHER" id="PTHR19384:SF10">
    <property type="entry name" value="NADPH-DEPENDENT DIFLAVIN OXIDOREDUCTASE 1"/>
    <property type="match status" value="1"/>
</dbReference>
<dbReference type="PANTHER" id="PTHR19384">
    <property type="entry name" value="NITRIC OXIDE SYNTHASE-RELATED"/>
    <property type="match status" value="1"/>
</dbReference>
<evidence type="ECO:0000256" key="1">
    <source>
        <dbReference type="ARBA" id="ARBA00022630"/>
    </source>
</evidence>
<dbReference type="OrthoDB" id="1856718at2759"/>
<dbReference type="Gene3D" id="2.40.30.10">
    <property type="entry name" value="Translation factors"/>
    <property type="match status" value="1"/>
</dbReference>
<evidence type="ECO:0000313" key="4">
    <source>
        <dbReference type="EMBL" id="KNC72287.1"/>
    </source>
</evidence>
<dbReference type="PRINTS" id="PR00369">
    <property type="entry name" value="FLAVODOXIN"/>
</dbReference>
<dbReference type="PROSITE" id="PS50902">
    <property type="entry name" value="FLAVODOXIN_LIKE"/>
    <property type="match status" value="1"/>
</dbReference>
<dbReference type="InterPro" id="IPR001094">
    <property type="entry name" value="Flavdoxin-like"/>
</dbReference>
<dbReference type="GeneID" id="25915663"/>
<dbReference type="GO" id="GO:0050660">
    <property type="term" value="F:flavin adenine dinucleotide binding"/>
    <property type="evidence" value="ECO:0007669"/>
    <property type="project" value="TreeGrafter"/>
</dbReference>
<organism evidence="4 5">
    <name type="scientific">Sphaeroforma arctica JP610</name>
    <dbReference type="NCBI Taxonomy" id="667725"/>
    <lineage>
        <taxon>Eukaryota</taxon>
        <taxon>Ichthyosporea</taxon>
        <taxon>Ichthyophonida</taxon>
        <taxon>Sphaeroforma</taxon>
    </lineage>
</organism>
<evidence type="ECO:0000259" key="3">
    <source>
        <dbReference type="PROSITE" id="PS50902"/>
    </source>
</evidence>
<reference evidence="4 5" key="1">
    <citation type="submission" date="2011-02" db="EMBL/GenBank/DDBJ databases">
        <title>The Genome Sequence of Sphaeroforma arctica JP610.</title>
        <authorList>
            <consortium name="The Broad Institute Genome Sequencing Platform"/>
            <person name="Russ C."/>
            <person name="Cuomo C."/>
            <person name="Young S.K."/>
            <person name="Zeng Q."/>
            <person name="Gargeya S."/>
            <person name="Alvarado L."/>
            <person name="Berlin A."/>
            <person name="Chapman S.B."/>
            <person name="Chen Z."/>
            <person name="Freedman E."/>
            <person name="Gellesch M."/>
            <person name="Goldberg J."/>
            <person name="Griggs A."/>
            <person name="Gujja S."/>
            <person name="Heilman E."/>
            <person name="Heiman D."/>
            <person name="Howarth C."/>
            <person name="Mehta T."/>
            <person name="Neiman D."/>
            <person name="Pearson M."/>
            <person name="Roberts A."/>
            <person name="Saif S."/>
            <person name="Shea T."/>
            <person name="Shenoy N."/>
            <person name="Sisk P."/>
            <person name="Stolte C."/>
            <person name="Sykes S."/>
            <person name="White J."/>
            <person name="Yandava C."/>
            <person name="Burger G."/>
            <person name="Gray M.W."/>
            <person name="Holland P.W.H."/>
            <person name="King N."/>
            <person name="Lang F.B.F."/>
            <person name="Roger A.J."/>
            <person name="Ruiz-Trillo I."/>
            <person name="Haas B."/>
            <person name="Nusbaum C."/>
            <person name="Birren B."/>
        </authorList>
    </citation>
    <scope>NUCLEOTIDE SEQUENCE [LARGE SCALE GENOMIC DNA]</scope>
    <source>
        <strain evidence="4 5">JP610</strain>
    </source>
</reference>
<dbReference type="InterPro" id="IPR017938">
    <property type="entry name" value="Riboflavin_synthase-like_b-brl"/>
</dbReference>
<feature type="domain" description="Flavodoxin-like" evidence="3">
    <location>
        <begin position="1"/>
        <end position="79"/>
    </location>
</feature>
<keyword evidence="1" id="KW-0285">Flavoprotein</keyword>
<accession>A0A0L0F6B8</accession>
<dbReference type="Pfam" id="PF00258">
    <property type="entry name" value="Flavodoxin_1"/>
    <property type="match status" value="1"/>
</dbReference>
<gene>
    <name evidence="4" type="ORF">SARC_15159</name>
</gene>
<dbReference type="Proteomes" id="UP000054560">
    <property type="component" value="Unassembled WGS sequence"/>
</dbReference>
<dbReference type="RefSeq" id="XP_014146189.1">
    <property type="nucleotide sequence ID" value="XM_014290714.1"/>
</dbReference>
<dbReference type="GO" id="GO:0005829">
    <property type="term" value="C:cytosol"/>
    <property type="evidence" value="ECO:0007669"/>
    <property type="project" value="TreeGrafter"/>
</dbReference>
<dbReference type="InterPro" id="IPR029039">
    <property type="entry name" value="Flavoprotein-like_sf"/>
</dbReference>
<feature type="region of interest" description="Disordered" evidence="2">
    <location>
        <begin position="113"/>
        <end position="145"/>
    </location>
</feature>
<dbReference type="GO" id="GO:0016491">
    <property type="term" value="F:oxidoreductase activity"/>
    <property type="evidence" value="ECO:0007669"/>
    <property type="project" value="TreeGrafter"/>
</dbReference>
<feature type="non-terminal residue" evidence="4">
    <location>
        <position position="1"/>
    </location>
</feature>
<name>A0A0L0F6B8_9EUKA</name>
<dbReference type="Gene3D" id="3.40.50.360">
    <property type="match status" value="1"/>
</dbReference>